<evidence type="ECO:0000256" key="3">
    <source>
        <dbReference type="SAM" id="MobiDB-lite"/>
    </source>
</evidence>
<dbReference type="SUPFAM" id="SSF53822">
    <property type="entry name" value="Periplasmic binding protein-like I"/>
    <property type="match status" value="1"/>
</dbReference>
<dbReference type="InterPro" id="IPR028082">
    <property type="entry name" value="Peripla_BP_I"/>
</dbReference>
<evidence type="ECO:0000256" key="2">
    <source>
        <dbReference type="ARBA" id="ARBA00022729"/>
    </source>
</evidence>
<name>A0A455T7S7_9CHLR</name>
<dbReference type="Pfam" id="PF13458">
    <property type="entry name" value="Peripla_BP_6"/>
    <property type="match status" value="1"/>
</dbReference>
<keyword evidence="2" id="KW-0732">Signal</keyword>
<evidence type="ECO:0000313" key="5">
    <source>
        <dbReference type="EMBL" id="BBH95492.1"/>
    </source>
</evidence>
<dbReference type="InterPro" id="IPR028081">
    <property type="entry name" value="Leu-bd"/>
</dbReference>
<feature type="compositionally biased region" description="Pro residues" evidence="3">
    <location>
        <begin position="93"/>
        <end position="104"/>
    </location>
</feature>
<dbReference type="Gene3D" id="3.40.50.2300">
    <property type="match status" value="2"/>
</dbReference>
<gene>
    <name evidence="5" type="ORF">KTA_36910</name>
</gene>
<dbReference type="AlphaFoldDB" id="A0A455T7S7"/>
<evidence type="ECO:0000259" key="4">
    <source>
        <dbReference type="Pfam" id="PF13458"/>
    </source>
</evidence>
<feature type="compositionally biased region" description="Low complexity" evidence="3">
    <location>
        <begin position="105"/>
        <end position="116"/>
    </location>
</feature>
<feature type="region of interest" description="Disordered" evidence="3">
    <location>
        <begin position="24"/>
        <end position="129"/>
    </location>
</feature>
<feature type="compositionally biased region" description="Acidic residues" evidence="3">
    <location>
        <begin position="24"/>
        <end position="33"/>
    </location>
</feature>
<feature type="compositionally biased region" description="Low complexity" evidence="3">
    <location>
        <begin position="79"/>
        <end position="92"/>
    </location>
</feature>
<evidence type="ECO:0000256" key="1">
    <source>
        <dbReference type="ARBA" id="ARBA00010062"/>
    </source>
</evidence>
<accession>A0A455T7S7</accession>
<sequence length="786" mass="84026">MATDELLPPACAFAVSVLAEYEQDPEAVPEEAVEAARQHMASCPRCKEASAVSGTKRKKKKVRRASPSESLATAEGDEAAVAASALASAEPFQAPPPPSQPPAAPGFSSPPASAESQEQTIRISPPSAGDGLIDCQQCRQLLPEYAEAMDSGQNVALLYPEVQAHLLVCDTGCLVLLDLFRQEAKANRKYRRRPVRDPFRVMWWEISGFFRGGLVPIAPRALAFGTLILVLLLTSLTAFLAIRWDDARYYHPPNTRLLPTPDGIGLSDGLKIFDACNATGYQDKRQAAQAMREGNTKKAEALLSAAVSISDTTGCNSAEAAIYREDLRVRLSGHPYGIIVVSFDSGPGVADPQGGTDRHILYAAYTQELVGAYISQEQYNSAQMKIPGAPLLYLVLANTTGEEEGALQIANAVATLTAKGNFEDFGLQVSGRPPILAVLGLAPSRLTEVVLPVLCRAGVPLIAPTASGLFIIDLLTQTSLYRHCTPGFAFIRFSADDSAQSRAGADYAYNELGARNVAIFYDPSNPSSSSSARYFSQYFTAHRHARIVAQETAVASGLLDANGRPQASRDDLLAGLKDALQAQPRPDLIFAPLLSNDVMTLAEAIAQLPRDQQPILLIGGEFVQPTAIQKLVPWVRQNQLTLPRIYVTVSSAARPPSGESPWPKQFYAAFCTLFASPGSFCSGAAALDQGALLFGDGVEMVALSLGQNQQSGQQAQSTQGQGESQAQASSLFPTPAQLVQRISNQSFNGVSGPIALRFWDNVLITSTRAAPAILELQQDGSIQIAQ</sequence>
<feature type="compositionally biased region" description="Basic residues" evidence="3">
    <location>
        <begin position="55"/>
        <end position="64"/>
    </location>
</feature>
<reference evidence="5" key="1">
    <citation type="submission" date="2018-12" db="EMBL/GenBank/DDBJ databases">
        <title>Novel natural products biosynthetic potential of the class Ktedonobacteria.</title>
        <authorList>
            <person name="Zheng Y."/>
            <person name="Saitou A."/>
            <person name="Wang C.M."/>
            <person name="Toyoda A."/>
            <person name="Minakuchi Y."/>
            <person name="Sekiguchi Y."/>
            <person name="Ueda K."/>
            <person name="Takano H."/>
            <person name="Sakai Y."/>
            <person name="Yokota A."/>
            <person name="Yabe S."/>
        </authorList>
    </citation>
    <scope>NUCLEOTIDE SEQUENCE</scope>
    <source>
        <strain evidence="5">A3-2</strain>
    </source>
</reference>
<comment type="similarity">
    <text evidence="1">Belongs to the leucine-binding protein family.</text>
</comment>
<feature type="domain" description="Leucine-binding protein" evidence="4">
    <location>
        <begin position="436"/>
        <end position="556"/>
    </location>
</feature>
<proteinExistence type="inferred from homology"/>
<dbReference type="EMBL" id="AP019377">
    <property type="protein sequence ID" value="BBH95492.1"/>
    <property type="molecule type" value="Genomic_DNA"/>
</dbReference>
<organism evidence="5">
    <name type="scientific">Thermogemmatispora argillosa</name>
    <dbReference type="NCBI Taxonomy" id="2045280"/>
    <lineage>
        <taxon>Bacteria</taxon>
        <taxon>Bacillati</taxon>
        <taxon>Chloroflexota</taxon>
        <taxon>Ktedonobacteria</taxon>
        <taxon>Thermogemmatisporales</taxon>
        <taxon>Thermogemmatisporaceae</taxon>
        <taxon>Thermogemmatispora</taxon>
    </lineage>
</organism>
<protein>
    <recommendedName>
        <fullName evidence="4">Leucine-binding protein domain-containing protein</fullName>
    </recommendedName>
</protein>